<dbReference type="PROSITE" id="PS51257">
    <property type="entry name" value="PROKAR_LIPOPROTEIN"/>
    <property type="match status" value="1"/>
</dbReference>
<keyword evidence="3 6" id="KW-0472">Membrane</keyword>
<keyword evidence="6" id="KW-1133">Transmembrane helix</keyword>
<evidence type="ECO:0000256" key="4">
    <source>
        <dbReference type="ARBA" id="ARBA00023180"/>
    </source>
</evidence>
<feature type="compositionally biased region" description="Basic and acidic residues" evidence="5">
    <location>
        <begin position="289"/>
        <end position="313"/>
    </location>
</feature>
<dbReference type="AlphaFoldDB" id="A0AAV6QLA9"/>
<reference evidence="9 10" key="1">
    <citation type="journal article" date="2021" name="Sci. Rep.">
        <title>Chromosome anchoring in Senegalese sole (Solea senegalensis) reveals sex-associated markers and genome rearrangements in flatfish.</title>
        <authorList>
            <person name="Guerrero-Cozar I."/>
            <person name="Gomez-Garrido J."/>
            <person name="Berbel C."/>
            <person name="Martinez-Blanch J.F."/>
            <person name="Alioto T."/>
            <person name="Claros M.G."/>
            <person name="Gagnaire P.A."/>
            <person name="Manchado M."/>
        </authorList>
    </citation>
    <scope>NUCLEOTIDE SEQUENCE [LARGE SCALE GENOMIC DNA]</scope>
    <source>
        <strain evidence="9">Sse05_10M</strain>
    </source>
</reference>
<dbReference type="InterPro" id="IPR003599">
    <property type="entry name" value="Ig_sub"/>
</dbReference>
<dbReference type="GO" id="GO:0016020">
    <property type="term" value="C:membrane"/>
    <property type="evidence" value="ECO:0007669"/>
    <property type="project" value="UniProtKB-SubCell"/>
</dbReference>
<evidence type="ECO:0000256" key="5">
    <source>
        <dbReference type="SAM" id="MobiDB-lite"/>
    </source>
</evidence>
<feature type="compositionally biased region" description="Basic and acidic residues" evidence="5">
    <location>
        <begin position="336"/>
        <end position="348"/>
    </location>
</feature>
<accession>A0AAV6QLA9</accession>
<feature type="compositionally biased region" description="Basic and acidic residues" evidence="5">
    <location>
        <begin position="485"/>
        <end position="518"/>
    </location>
</feature>
<feature type="compositionally biased region" description="Basic and acidic residues" evidence="5">
    <location>
        <begin position="245"/>
        <end position="261"/>
    </location>
</feature>
<evidence type="ECO:0000313" key="9">
    <source>
        <dbReference type="EMBL" id="KAG7493851.1"/>
    </source>
</evidence>
<evidence type="ECO:0000256" key="6">
    <source>
        <dbReference type="SAM" id="Phobius"/>
    </source>
</evidence>
<gene>
    <name evidence="9" type="ORF">JOB18_017520</name>
</gene>
<dbReference type="EMBL" id="JAGKHQ010000016">
    <property type="protein sequence ID" value="KAG7493851.1"/>
    <property type="molecule type" value="Genomic_DNA"/>
</dbReference>
<feature type="signal peptide" evidence="7">
    <location>
        <begin position="1"/>
        <end position="19"/>
    </location>
</feature>
<evidence type="ECO:0000256" key="3">
    <source>
        <dbReference type="ARBA" id="ARBA00023136"/>
    </source>
</evidence>
<evidence type="ECO:0000256" key="2">
    <source>
        <dbReference type="ARBA" id="ARBA00022729"/>
    </source>
</evidence>
<proteinExistence type="predicted"/>
<evidence type="ECO:0000259" key="8">
    <source>
        <dbReference type="PROSITE" id="PS50835"/>
    </source>
</evidence>
<dbReference type="PANTHER" id="PTHR12080:SF48">
    <property type="entry name" value="IMMUNOGLOBULIN SUBTYPE DOMAIN-CONTAINING PROTEIN"/>
    <property type="match status" value="1"/>
</dbReference>
<feature type="compositionally biased region" description="Basic and acidic residues" evidence="5">
    <location>
        <begin position="364"/>
        <end position="388"/>
    </location>
</feature>
<evidence type="ECO:0000256" key="7">
    <source>
        <dbReference type="SAM" id="SignalP"/>
    </source>
</evidence>
<dbReference type="InterPro" id="IPR015631">
    <property type="entry name" value="CD2/SLAM_rcpt"/>
</dbReference>
<sequence length="627" mass="69462">MVRRFFLAWCVLTSCVVSGQPTYVLQGQTFQLRPPEIPGQPDEILWKHNGNKVVEFNGKEEDVYGKYQRRVILDWVTAELDITDVTSEDSGEYELEAYREKQLYHFRYELQVIDRVAKPTISCNMSNGSSNTHGTQATLTCSAEPTHPRSILKYEWQSRGNVLPGPKLTINLEDEDADQIHTCVVSNPLTNEKATFTSKSCYSDSPVALVASLVTIFIVLVCVVLAIVFCKLKRKACFAKTKTTTNKDEEQRSPAESKHLLDQASTLPSHQPLERLQGDGNMQAGVTSHNKDKDNGHRHVEGHNMDLQDETPKKGHVKGCVAIFNSKSNGQSSPSDTHRGLGLEKNTDQDEGAVSSPSPLGIKPDQDSSISKDKADVNEDQLGRHLGNEMEPDPAESEKKEDENEEAESPPAKGNSPPTADKCPPLTQSSPDMRTREGANSDQVTDETSEENVRESHSTGSVKKQPSSRGSETALHAQDPNLSQDEMHTSKDDQGDLDKALSKDESESDHKSNPKVEEMDSEEDLYLDASQQPHQSPTQTEPDDSKTLNNEAHADPEQGPENMRRPKSEESEEQSACDTADLEKGEGEGEDTAEENKKDQCGPKEEKTGSLNMSEDKEREMKTEIDD</sequence>
<keyword evidence="4" id="KW-0325">Glycoprotein</keyword>
<comment type="caution">
    <text evidence="9">The sequence shown here is derived from an EMBL/GenBank/DDBJ whole genome shotgun (WGS) entry which is preliminary data.</text>
</comment>
<dbReference type="PANTHER" id="PTHR12080">
    <property type="entry name" value="SIGNALING LYMPHOCYTIC ACTIVATION MOLECULE"/>
    <property type="match status" value="1"/>
</dbReference>
<feature type="compositionally biased region" description="Polar residues" evidence="5">
    <location>
        <begin position="458"/>
        <end position="471"/>
    </location>
</feature>
<feature type="compositionally biased region" description="Polar residues" evidence="5">
    <location>
        <begin position="529"/>
        <end position="540"/>
    </location>
</feature>
<dbReference type="Proteomes" id="UP000693946">
    <property type="component" value="Linkage Group LG4"/>
</dbReference>
<feature type="region of interest" description="Disordered" evidence="5">
    <location>
        <begin position="242"/>
        <end position="261"/>
    </location>
</feature>
<name>A0AAV6QLA9_SOLSE</name>
<comment type="subcellular location">
    <subcellularLocation>
        <location evidence="1">Membrane</location>
    </subcellularLocation>
</comment>
<feature type="region of interest" description="Disordered" evidence="5">
    <location>
        <begin position="271"/>
        <end position="627"/>
    </location>
</feature>
<feature type="transmembrane region" description="Helical" evidence="6">
    <location>
        <begin position="207"/>
        <end position="230"/>
    </location>
</feature>
<feature type="compositionally biased region" description="Polar residues" evidence="5">
    <location>
        <begin position="325"/>
        <end position="335"/>
    </location>
</feature>
<evidence type="ECO:0000256" key="1">
    <source>
        <dbReference type="ARBA" id="ARBA00004370"/>
    </source>
</evidence>
<dbReference type="PROSITE" id="PS50835">
    <property type="entry name" value="IG_LIKE"/>
    <property type="match status" value="1"/>
</dbReference>
<organism evidence="9 10">
    <name type="scientific">Solea senegalensis</name>
    <name type="common">Senegalese sole</name>
    <dbReference type="NCBI Taxonomy" id="28829"/>
    <lineage>
        <taxon>Eukaryota</taxon>
        <taxon>Metazoa</taxon>
        <taxon>Chordata</taxon>
        <taxon>Craniata</taxon>
        <taxon>Vertebrata</taxon>
        <taxon>Euteleostomi</taxon>
        <taxon>Actinopterygii</taxon>
        <taxon>Neopterygii</taxon>
        <taxon>Teleostei</taxon>
        <taxon>Neoteleostei</taxon>
        <taxon>Acanthomorphata</taxon>
        <taxon>Carangaria</taxon>
        <taxon>Pleuronectiformes</taxon>
        <taxon>Pleuronectoidei</taxon>
        <taxon>Soleidae</taxon>
        <taxon>Solea</taxon>
    </lineage>
</organism>
<protein>
    <submittedName>
        <fullName evidence="9">Nucleolin 2-like isoform X3</fullName>
    </submittedName>
</protein>
<feature type="compositionally biased region" description="Basic and acidic residues" evidence="5">
    <location>
        <begin position="552"/>
        <end position="569"/>
    </location>
</feature>
<feature type="chain" id="PRO_5043798280" evidence="7">
    <location>
        <begin position="20"/>
        <end position="627"/>
    </location>
</feature>
<feature type="compositionally biased region" description="Basic and acidic residues" evidence="5">
    <location>
        <begin position="594"/>
        <end position="627"/>
    </location>
</feature>
<feature type="domain" description="Ig-like" evidence="8">
    <location>
        <begin position="119"/>
        <end position="197"/>
    </location>
</feature>
<evidence type="ECO:0000313" key="10">
    <source>
        <dbReference type="Proteomes" id="UP000693946"/>
    </source>
</evidence>
<keyword evidence="2 7" id="KW-0732">Signal</keyword>
<keyword evidence="6" id="KW-0812">Transmembrane</keyword>
<dbReference type="SMART" id="SM00409">
    <property type="entry name" value="IG"/>
    <property type="match status" value="1"/>
</dbReference>
<keyword evidence="10" id="KW-1185">Reference proteome</keyword>
<dbReference type="InterPro" id="IPR007110">
    <property type="entry name" value="Ig-like_dom"/>
</dbReference>